<evidence type="ECO:0000313" key="1">
    <source>
        <dbReference type="EMBL" id="GES82396.1"/>
    </source>
</evidence>
<dbReference type="AlphaFoldDB" id="A0A8H3LB29"/>
<sequence>MSVSTFTSITTTGNETVTLADEIRNVSGIWYRIRWYGFHPALFTPTYKIQDDNKVFKRCLEEILGRIRSYGTLRVDSLEAIRNNIVGEGSKGRIDYAIKEADELIRITENKQHKVHIGFVQNIKQLKGAYEKRKRKRVGDYFDYIYGIVTTGQDWHFLLYTPGNILKGSKSPHIIFFTDDALVEDFEEYQTLSGIEVRRLHFKKKGHIFFLTNSKNDRRCNANK</sequence>
<comment type="caution">
    <text evidence="1">The sequence shown here is derived from an EMBL/GenBank/DDBJ whole genome shotgun (WGS) entry which is preliminary data.</text>
</comment>
<reference evidence="1" key="1">
    <citation type="submission" date="2019-10" db="EMBL/GenBank/DDBJ databases">
        <title>Conservation and host-specific expression of non-tandemly repeated heterogenous ribosome RNA gene in arbuscular mycorrhizal fungi.</title>
        <authorList>
            <person name="Maeda T."/>
            <person name="Kobayashi Y."/>
            <person name="Nakagawa T."/>
            <person name="Ezawa T."/>
            <person name="Yamaguchi K."/>
            <person name="Bino T."/>
            <person name="Nishimoto Y."/>
            <person name="Shigenobu S."/>
            <person name="Kawaguchi M."/>
        </authorList>
    </citation>
    <scope>NUCLEOTIDE SEQUENCE</scope>
    <source>
        <strain evidence="1">HR1</strain>
    </source>
</reference>
<proteinExistence type="predicted"/>
<name>A0A8H3LB29_9GLOM</name>
<organism evidence="1 2">
    <name type="scientific">Rhizophagus clarus</name>
    <dbReference type="NCBI Taxonomy" id="94130"/>
    <lineage>
        <taxon>Eukaryota</taxon>
        <taxon>Fungi</taxon>
        <taxon>Fungi incertae sedis</taxon>
        <taxon>Mucoromycota</taxon>
        <taxon>Glomeromycotina</taxon>
        <taxon>Glomeromycetes</taxon>
        <taxon>Glomerales</taxon>
        <taxon>Glomeraceae</taxon>
        <taxon>Rhizophagus</taxon>
    </lineage>
</organism>
<gene>
    <name evidence="1" type="ORF">RCL2_000960800</name>
</gene>
<evidence type="ECO:0000313" key="2">
    <source>
        <dbReference type="Proteomes" id="UP000615446"/>
    </source>
</evidence>
<dbReference type="EMBL" id="BLAL01000060">
    <property type="protein sequence ID" value="GES82396.1"/>
    <property type="molecule type" value="Genomic_DNA"/>
</dbReference>
<dbReference type="Proteomes" id="UP000615446">
    <property type="component" value="Unassembled WGS sequence"/>
</dbReference>
<protein>
    <submittedName>
        <fullName evidence="1">Uncharacterized protein</fullName>
    </submittedName>
</protein>
<accession>A0A8H3LB29</accession>